<accession>A0A1E3Q2K3</accession>
<reference evidence="1 2" key="1">
    <citation type="journal article" date="2016" name="Proc. Natl. Acad. Sci. U.S.A.">
        <title>Comparative genomics of biotechnologically important yeasts.</title>
        <authorList>
            <person name="Riley R."/>
            <person name="Haridas S."/>
            <person name="Wolfe K.H."/>
            <person name="Lopes M.R."/>
            <person name="Hittinger C.T."/>
            <person name="Goeker M."/>
            <person name="Salamov A.A."/>
            <person name="Wisecaver J.H."/>
            <person name="Long T.M."/>
            <person name="Calvey C.H."/>
            <person name="Aerts A.L."/>
            <person name="Barry K.W."/>
            <person name="Choi C."/>
            <person name="Clum A."/>
            <person name="Coughlan A.Y."/>
            <person name="Deshpande S."/>
            <person name="Douglass A.P."/>
            <person name="Hanson S.J."/>
            <person name="Klenk H.-P."/>
            <person name="LaButti K.M."/>
            <person name="Lapidus A."/>
            <person name="Lindquist E.A."/>
            <person name="Lipzen A.M."/>
            <person name="Meier-Kolthoff J.P."/>
            <person name="Ohm R.A."/>
            <person name="Otillar R.P."/>
            <person name="Pangilinan J.L."/>
            <person name="Peng Y."/>
            <person name="Rokas A."/>
            <person name="Rosa C.A."/>
            <person name="Scheuner C."/>
            <person name="Sibirny A.A."/>
            <person name="Slot J.C."/>
            <person name="Stielow J.B."/>
            <person name="Sun H."/>
            <person name="Kurtzman C.P."/>
            <person name="Blackwell M."/>
            <person name="Grigoriev I.V."/>
            <person name="Jeffries T.W."/>
        </authorList>
    </citation>
    <scope>NUCLEOTIDE SEQUENCE [LARGE SCALE GENOMIC DNA]</scope>
    <source>
        <strain evidence="1 2">NRRL Y-11557</strain>
    </source>
</reference>
<keyword evidence="2" id="KW-1185">Reference proteome</keyword>
<proteinExistence type="predicted"/>
<evidence type="ECO:0000313" key="2">
    <source>
        <dbReference type="Proteomes" id="UP000094385"/>
    </source>
</evidence>
<organism evidence="1 2">
    <name type="scientific">Lipomyces starkeyi NRRL Y-11557</name>
    <dbReference type="NCBI Taxonomy" id="675824"/>
    <lineage>
        <taxon>Eukaryota</taxon>
        <taxon>Fungi</taxon>
        <taxon>Dikarya</taxon>
        <taxon>Ascomycota</taxon>
        <taxon>Saccharomycotina</taxon>
        <taxon>Lipomycetes</taxon>
        <taxon>Lipomycetales</taxon>
        <taxon>Lipomycetaceae</taxon>
        <taxon>Lipomyces</taxon>
    </lineage>
</organism>
<name>A0A1E3Q2K3_LIPST</name>
<dbReference type="AlphaFoldDB" id="A0A1E3Q2K3"/>
<gene>
    <name evidence="1" type="ORF">LIPSTDRAFT_330091</name>
</gene>
<sequence>MYARSAFGPREEPIESTTETISPDMVSRCCGSEATLRKPEEIATSSKNNCVDMVAYYDYLIPGTAEKFNTCLDNNLLSNFIYVFYPYLPNVYPYPYSLTDIRGYIRYPCIRADLYSTIYSQILSSTNNIRYSPNIRM</sequence>
<protein>
    <submittedName>
        <fullName evidence="1">Uncharacterized protein</fullName>
    </submittedName>
</protein>
<dbReference type="EMBL" id="KV454297">
    <property type="protein sequence ID" value="ODQ71734.1"/>
    <property type="molecule type" value="Genomic_DNA"/>
</dbReference>
<dbReference type="Proteomes" id="UP000094385">
    <property type="component" value="Unassembled WGS sequence"/>
</dbReference>
<evidence type="ECO:0000313" key="1">
    <source>
        <dbReference type="EMBL" id="ODQ71734.1"/>
    </source>
</evidence>